<evidence type="ECO:0000256" key="1">
    <source>
        <dbReference type="SAM" id="Phobius"/>
    </source>
</evidence>
<keyword evidence="1" id="KW-0472">Membrane</keyword>
<feature type="transmembrane region" description="Helical" evidence="1">
    <location>
        <begin position="354"/>
        <end position="372"/>
    </location>
</feature>
<evidence type="ECO:0000313" key="3">
    <source>
        <dbReference type="EMBL" id="VFK75129.1"/>
    </source>
</evidence>
<dbReference type="EMBL" id="CAADGH010000016">
    <property type="protein sequence ID" value="VFK75129.1"/>
    <property type="molecule type" value="Genomic_DNA"/>
</dbReference>
<proteinExistence type="predicted"/>
<protein>
    <submittedName>
        <fullName evidence="2">Uncharacterized protein</fullName>
    </submittedName>
</protein>
<reference evidence="2" key="1">
    <citation type="submission" date="2019-02" db="EMBL/GenBank/DDBJ databases">
        <authorList>
            <person name="Gruber-Vodicka R. H."/>
            <person name="Seah K. B. B."/>
        </authorList>
    </citation>
    <scope>NUCLEOTIDE SEQUENCE</scope>
    <source>
        <strain evidence="3">BECK_BZ198</strain>
        <strain evidence="2">BECK_BZ199</strain>
    </source>
</reference>
<gene>
    <name evidence="3" type="ORF">BECKMB1821H_GA0114242_101610</name>
    <name evidence="2" type="ORF">BECKMB1821I_GA0114274_101410</name>
</gene>
<dbReference type="EMBL" id="CAADFQ010000014">
    <property type="protein sequence ID" value="VFK30191.1"/>
    <property type="molecule type" value="Genomic_DNA"/>
</dbReference>
<evidence type="ECO:0000313" key="2">
    <source>
        <dbReference type="EMBL" id="VFK30191.1"/>
    </source>
</evidence>
<organism evidence="2">
    <name type="scientific">Candidatus Kentrum sp. MB</name>
    <dbReference type="NCBI Taxonomy" id="2138164"/>
    <lineage>
        <taxon>Bacteria</taxon>
        <taxon>Pseudomonadati</taxon>
        <taxon>Pseudomonadota</taxon>
        <taxon>Gammaproteobacteria</taxon>
        <taxon>Candidatus Kentrum</taxon>
    </lineage>
</organism>
<keyword evidence="1" id="KW-0812">Transmembrane</keyword>
<dbReference type="AlphaFoldDB" id="A0A450XLL5"/>
<accession>A0A450XLL5</accession>
<keyword evidence="1" id="KW-1133">Transmembrane helix</keyword>
<feature type="transmembrane region" description="Helical" evidence="1">
    <location>
        <begin position="378"/>
        <end position="400"/>
    </location>
</feature>
<name>A0A450XLL5_9GAMM</name>
<sequence>MKFQSQTKRKIKEKQRAAKSALGKIQELFINSARENNEGKYAWGQFLENGGSKQTGIYGTSAAIQILTDPDNDKYSEHQTVSDGIAFLNENRESIQTITYKFLYLAKSVSLNRVCEKLQYYFTPEGGCADFYRENARNTNASIIATSTVLLSLDRYSEFKGSEECKRSLKRLLKEFNGPIEMQYIKDYGIKIIETSISILALVKYREELRRYGFDDLYCKAIELYKKIASEWIKYNGLFECSIVYSFSTEQHDDQGANIKHMFFLPNCLVALVLLRIDASEEFMPCITSVVTYYLRFFDDENPRGFRSKTTGMISTVDHLWIYRLFKEFSAKKPEEFLCPWPNIQKLIRHKTSYFIIAIIISLLSAFFGASLMGLDELVIYTVGAVILAISTTFLANFIFRKRNE</sequence>